<dbReference type="EMBL" id="WNWQ01000857">
    <property type="protein sequence ID" value="KAE9963347.1"/>
    <property type="molecule type" value="Genomic_DNA"/>
</dbReference>
<dbReference type="FunFam" id="1.10.8.10:FF:000064">
    <property type="entry name" value="Similar to CUE domain-containing protein"/>
    <property type="match status" value="1"/>
</dbReference>
<comment type="caution">
    <text evidence="3">The sequence shown here is derived from an EMBL/GenBank/DDBJ whole genome shotgun (WGS) entry which is preliminary data.</text>
</comment>
<feature type="region of interest" description="Disordered" evidence="1">
    <location>
        <begin position="234"/>
        <end position="470"/>
    </location>
</feature>
<evidence type="ECO:0000313" key="5">
    <source>
        <dbReference type="Proteomes" id="UP000433883"/>
    </source>
</evidence>
<dbReference type="Proteomes" id="UP000433883">
    <property type="component" value="Unassembled WGS sequence"/>
</dbReference>
<dbReference type="GO" id="GO:0043130">
    <property type="term" value="F:ubiquitin binding"/>
    <property type="evidence" value="ECO:0007669"/>
    <property type="project" value="InterPro"/>
</dbReference>
<evidence type="ECO:0000256" key="1">
    <source>
        <dbReference type="SAM" id="MobiDB-lite"/>
    </source>
</evidence>
<dbReference type="GO" id="GO:0006511">
    <property type="term" value="P:ubiquitin-dependent protein catabolic process"/>
    <property type="evidence" value="ECO:0007669"/>
    <property type="project" value="TreeGrafter"/>
</dbReference>
<feature type="region of interest" description="Disordered" evidence="1">
    <location>
        <begin position="1"/>
        <end position="79"/>
    </location>
</feature>
<feature type="compositionally biased region" description="Basic and acidic residues" evidence="1">
    <location>
        <begin position="411"/>
        <end position="433"/>
    </location>
</feature>
<evidence type="ECO:0000259" key="2">
    <source>
        <dbReference type="PROSITE" id="PS51140"/>
    </source>
</evidence>
<evidence type="ECO:0000313" key="6">
    <source>
        <dbReference type="Proteomes" id="UP000447873"/>
    </source>
</evidence>
<feature type="compositionally biased region" description="Basic and acidic residues" evidence="1">
    <location>
        <begin position="1"/>
        <end position="10"/>
    </location>
</feature>
<dbReference type="CDD" id="cd14372">
    <property type="entry name" value="CUE_Cue5p_like"/>
    <property type="match status" value="1"/>
</dbReference>
<feature type="compositionally biased region" description="Basic and acidic residues" evidence="1">
    <location>
        <begin position="21"/>
        <end position="35"/>
    </location>
</feature>
<dbReference type="PANTHER" id="PTHR16461:SF5">
    <property type="entry name" value="TOLL-INTERACTING PROTEIN"/>
    <property type="match status" value="1"/>
</dbReference>
<feature type="compositionally biased region" description="Basic and acidic residues" evidence="1">
    <location>
        <begin position="442"/>
        <end position="470"/>
    </location>
</feature>
<dbReference type="GO" id="GO:0031624">
    <property type="term" value="F:ubiquitin conjugating enzyme binding"/>
    <property type="evidence" value="ECO:0007669"/>
    <property type="project" value="TreeGrafter"/>
</dbReference>
<feature type="compositionally biased region" description="Low complexity" evidence="1">
    <location>
        <begin position="246"/>
        <end position="257"/>
    </location>
</feature>
<evidence type="ECO:0000313" key="4">
    <source>
        <dbReference type="EMBL" id="KAE9975284.1"/>
    </source>
</evidence>
<sequence length="470" mass="52277">MSEQLSEKPKLSGAESPTTAREPDFDHDDDNHESSSHAPPERLSSPTHQAKRVSFQEVTDEDEAPPAKPPRPVDPQVQAQQTLQEAFPTMDSKVIKAVLLASGGQVEPAFNALLSMSDPDFQAEEAAPPPPRRPAQRQEHNQYRELSQLEKDELYARQLAEQYQSGPRGFGSQERGNPPLPQRRTDTGLKANELYDKEHSFFDDDLPVIKQQLQKGFQDTQKTFNKWITDFKKKIDGDEDDEPPMAQSSRQGAQQRQNYGPSQSEQMRGIRKMSQEQSRRSGDRERYDADPRVLSDDFRELDLHDDNGTTPTQLNDFLKTNSPQGNQRQGTRPLANPNLFKPTPAAPQSGPVDEVDALYRQPSPSSGMTSGTIPSSASKTAGKKWQPLTSVAPNPEAEDNDPFSLGDSDEEDRKTDLKPEDSERLKESARKSISEGTSGTGLKKEDSSLAEAEKTGTKDKEAEKLLTGKQ</sequence>
<dbReference type="PROSITE" id="PS51140">
    <property type="entry name" value="CUE"/>
    <property type="match status" value="1"/>
</dbReference>
<feature type="compositionally biased region" description="Basic and acidic residues" evidence="1">
    <location>
        <begin position="136"/>
        <end position="155"/>
    </location>
</feature>
<dbReference type="Pfam" id="PF02845">
    <property type="entry name" value="CUE"/>
    <property type="match status" value="1"/>
</dbReference>
<gene>
    <name evidence="3" type="ORF">BLS_009381</name>
    <name evidence="4" type="ORF">EG328_003253</name>
</gene>
<dbReference type="EMBL" id="WNWS01000198">
    <property type="protein sequence ID" value="KAE9975284.1"/>
    <property type="molecule type" value="Genomic_DNA"/>
</dbReference>
<dbReference type="InterPro" id="IPR003892">
    <property type="entry name" value="CUE"/>
</dbReference>
<dbReference type="AlphaFoldDB" id="A0A8H3U4K9"/>
<dbReference type="InterPro" id="IPR041807">
    <property type="entry name" value="Cue5/Don1_CUE"/>
</dbReference>
<protein>
    <recommendedName>
        <fullName evidence="2">CUE domain-containing protein</fullName>
    </recommendedName>
</protein>
<dbReference type="SMART" id="SM00546">
    <property type="entry name" value="CUE"/>
    <property type="match status" value="1"/>
</dbReference>
<proteinExistence type="predicted"/>
<feature type="domain" description="CUE" evidence="2">
    <location>
        <begin position="76"/>
        <end position="118"/>
    </location>
</feature>
<feature type="compositionally biased region" description="Polar residues" evidence="1">
    <location>
        <begin position="362"/>
        <end position="379"/>
    </location>
</feature>
<organism evidence="3 5">
    <name type="scientific">Venturia inaequalis</name>
    <name type="common">Apple scab fungus</name>
    <dbReference type="NCBI Taxonomy" id="5025"/>
    <lineage>
        <taxon>Eukaryota</taxon>
        <taxon>Fungi</taxon>
        <taxon>Dikarya</taxon>
        <taxon>Ascomycota</taxon>
        <taxon>Pezizomycotina</taxon>
        <taxon>Dothideomycetes</taxon>
        <taxon>Pleosporomycetidae</taxon>
        <taxon>Venturiales</taxon>
        <taxon>Venturiaceae</taxon>
        <taxon>Venturia</taxon>
    </lineage>
</organism>
<feature type="compositionally biased region" description="Polar residues" evidence="1">
    <location>
        <begin position="308"/>
        <end position="330"/>
    </location>
</feature>
<dbReference type="SUPFAM" id="SSF46934">
    <property type="entry name" value="UBA-like"/>
    <property type="match status" value="1"/>
</dbReference>
<dbReference type="InterPro" id="IPR009060">
    <property type="entry name" value="UBA-like_sf"/>
</dbReference>
<name>A0A8H3U4K9_VENIN</name>
<dbReference type="Proteomes" id="UP000447873">
    <property type="component" value="Unassembled WGS sequence"/>
</dbReference>
<feature type="region of interest" description="Disordered" evidence="1">
    <location>
        <begin position="111"/>
        <end position="191"/>
    </location>
</feature>
<feature type="compositionally biased region" description="Basic and acidic residues" evidence="1">
    <location>
        <begin position="273"/>
        <end position="307"/>
    </location>
</feature>
<dbReference type="GO" id="GO:0005737">
    <property type="term" value="C:cytoplasm"/>
    <property type="evidence" value="ECO:0007669"/>
    <property type="project" value="TreeGrafter"/>
</dbReference>
<evidence type="ECO:0000313" key="3">
    <source>
        <dbReference type="EMBL" id="KAE9963347.1"/>
    </source>
</evidence>
<dbReference type="Gene3D" id="1.10.8.10">
    <property type="entry name" value="DNA helicase RuvA subunit, C-terminal domain"/>
    <property type="match status" value="1"/>
</dbReference>
<accession>A0A8H3U4K9</accession>
<dbReference type="PANTHER" id="PTHR16461">
    <property type="entry name" value="TOLL-INTERACTING PROTEIN"/>
    <property type="match status" value="1"/>
</dbReference>
<reference evidence="3 5" key="1">
    <citation type="submission" date="2019-11" db="EMBL/GenBank/DDBJ databases">
        <title>Venturia inaequalis Genome Resource.</title>
        <authorList>
            <person name="Lichtner F.J."/>
        </authorList>
    </citation>
    <scope>NUCLEOTIDE SEQUENCE [LARGE SCALE GENOMIC DNA]</scope>
    <source>
        <strain evidence="4 6">120213</strain>
        <strain evidence="3">Bline_iso_100314</strain>
    </source>
</reference>